<dbReference type="RefSeq" id="XP_006825292.1">
    <property type="nucleotide sequence ID" value="XM_006825229.1"/>
</dbReference>
<organism evidence="2 3">
    <name type="scientific">Saccoglossus kowalevskii</name>
    <name type="common">Acorn worm</name>
    <dbReference type="NCBI Taxonomy" id="10224"/>
    <lineage>
        <taxon>Eukaryota</taxon>
        <taxon>Metazoa</taxon>
        <taxon>Hemichordata</taxon>
        <taxon>Enteropneusta</taxon>
        <taxon>Harrimaniidae</taxon>
        <taxon>Saccoglossus</taxon>
    </lineage>
</organism>
<accession>A0ABM0MZ51</accession>
<dbReference type="Proteomes" id="UP000694865">
    <property type="component" value="Unplaced"/>
</dbReference>
<proteinExistence type="predicted"/>
<name>A0ABM0MZ51_SACKO</name>
<dbReference type="GeneID" id="102801433"/>
<evidence type="ECO:0000313" key="3">
    <source>
        <dbReference type="RefSeq" id="XP_006825292.1"/>
    </source>
</evidence>
<keyword evidence="2" id="KW-1185">Reference proteome</keyword>
<evidence type="ECO:0000313" key="2">
    <source>
        <dbReference type="Proteomes" id="UP000694865"/>
    </source>
</evidence>
<gene>
    <name evidence="3" type="primary">LOC102801433</name>
</gene>
<reference evidence="3" key="1">
    <citation type="submission" date="2025-08" db="UniProtKB">
        <authorList>
            <consortium name="RefSeq"/>
        </authorList>
    </citation>
    <scope>IDENTIFICATION</scope>
    <source>
        <tissue evidence="3">Testes</tissue>
    </source>
</reference>
<feature type="region of interest" description="Disordered" evidence="1">
    <location>
        <begin position="29"/>
        <end position="49"/>
    </location>
</feature>
<sequence length="138" mass="15326">MQLLGEKQYLHPYSRTNNKLGQMLPDTTIPTSAQTTPNQNKTFGSNLHSTHLDDYDWPSSDTESMSSDEVEITGNHVAPLTPNSTSTPSKYVPQGERTAKQIMELLELMGSPNSIDKHSLLDHAFYPCRCCSGELITL</sequence>
<evidence type="ECO:0000256" key="1">
    <source>
        <dbReference type="SAM" id="MobiDB-lite"/>
    </source>
</evidence>
<protein>
    <submittedName>
        <fullName evidence="3">Uncharacterized protein LOC102801433</fullName>
    </submittedName>
</protein>